<reference evidence="1 2" key="1">
    <citation type="submission" date="2017-12" db="EMBL/GenBank/DDBJ databases">
        <authorList>
            <person name="Tomczak R."/>
            <person name="Garlena R.A."/>
            <person name="Russell D.A."/>
            <person name="Pope W.H."/>
            <person name="Jacobs-Sera D."/>
            <person name="Hatfull G.F."/>
        </authorList>
    </citation>
    <scope>NUCLEOTIDE SEQUENCE [LARGE SCALE GENOMIC DNA]</scope>
</reference>
<dbReference type="RefSeq" id="YP_009622094.1">
    <property type="nucleotide sequence ID" value="NC_042099.1"/>
</dbReference>
<proteinExistence type="predicted"/>
<keyword evidence="2" id="KW-1185">Reference proteome</keyword>
<evidence type="ECO:0000313" key="1">
    <source>
        <dbReference type="EMBL" id="AUG84830.1"/>
    </source>
</evidence>
<dbReference type="GeneID" id="40098831"/>
<accession>A0A2H5BFR7</accession>
<name>A0A2H5BFR7_9CAUD</name>
<gene>
    <name evidence="1" type="primary">33</name>
    <name evidence="1" type="ORF">PBI_DISMAS_33</name>
</gene>
<dbReference type="EMBL" id="MG670586">
    <property type="protein sequence ID" value="AUG84830.1"/>
    <property type="molecule type" value="Genomic_DNA"/>
</dbReference>
<protein>
    <submittedName>
        <fullName evidence="1">Uncharacterized protein</fullName>
    </submittedName>
</protein>
<organism evidence="1 2">
    <name type="scientific">Microbacterium phage Dismas</name>
    <dbReference type="NCBI Taxonomy" id="2065199"/>
    <lineage>
        <taxon>Viruses</taxon>
        <taxon>Duplodnaviria</taxon>
        <taxon>Heunggongvirae</taxon>
        <taxon>Uroviricota</taxon>
        <taxon>Caudoviricetes</taxon>
        <taxon>Dismasvirus</taxon>
        <taxon>Dismasvirus dismas</taxon>
    </lineage>
</organism>
<sequence>MNANTSKKAGMIGTVNPRMDVKVGDLIQVRAIEGRNRDLVPADAHIVDVVAGTNFVEVLVTHTIKVESVDKLGANLWCKGPIVETDGATPLGRVMPAHLGAL</sequence>
<evidence type="ECO:0000313" key="2">
    <source>
        <dbReference type="Proteomes" id="UP000241261"/>
    </source>
</evidence>
<dbReference type="Proteomes" id="UP000241261">
    <property type="component" value="Segment"/>
</dbReference>
<dbReference type="KEGG" id="vg:40098831"/>